<dbReference type="InterPro" id="IPR029063">
    <property type="entry name" value="SAM-dependent_MTases_sf"/>
</dbReference>
<dbReference type="GO" id="GO:0008757">
    <property type="term" value="F:S-adenosylmethionine-dependent methyltransferase activity"/>
    <property type="evidence" value="ECO:0007669"/>
    <property type="project" value="UniProtKB-ARBA"/>
</dbReference>
<protein>
    <submittedName>
        <fullName evidence="1">BQ2448_696 protein</fullName>
    </submittedName>
</protein>
<dbReference type="OrthoDB" id="2529286at2759"/>
<dbReference type="Pfam" id="PF10294">
    <property type="entry name" value="Methyltransf_16"/>
    <property type="match status" value="1"/>
</dbReference>
<dbReference type="GO" id="GO:0032991">
    <property type="term" value="C:protein-containing complex"/>
    <property type="evidence" value="ECO:0007669"/>
    <property type="project" value="TreeGrafter"/>
</dbReference>
<dbReference type="Gene3D" id="3.40.50.150">
    <property type="entry name" value="Vaccinia Virus protein VP39"/>
    <property type="match status" value="1"/>
</dbReference>
<dbReference type="STRING" id="269621.A0A238F606"/>
<accession>A0A238F606</accession>
<keyword evidence="2" id="KW-1185">Reference proteome</keyword>
<evidence type="ECO:0000313" key="1">
    <source>
        <dbReference type="EMBL" id="SCV68575.1"/>
    </source>
</evidence>
<organism evidence="1 2">
    <name type="scientific">Microbotryum intermedium</name>
    <dbReference type="NCBI Taxonomy" id="269621"/>
    <lineage>
        <taxon>Eukaryota</taxon>
        <taxon>Fungi</taxon>
        <taxon>Dikarya</taxon>
        <taxon>Basidiomycota</taxon>
        <taxon>Pucciniomycotina</taxon>
        <taxon>Microbotryomycetes</taxon>
        <taxon>Microbotryales</taxon>
        <taxon>Microbotryaceae</taxon>
        <taxon>Microbotryum</taxon>
    </lineage>
</organism>
<dbReference type="EMBL" id="FMSP01000003">
    <property type="protein sequence ID" value="SCV68575.1"/>
    <property type="molecule type" value="Genomic_DNA"/>
</dbReference>
<dbReference type="SUPFAM" id="SSF53335">
    <property type="entry name" value="S-adenosyl-L-methionine-dependent methyltransferases"/>
    <property type="match status" value="1"/>
</dbReference>
<dbReference type="PANTHER" id="PTHR14614:SF109">
    <property type="entry name" value="RIBOSOMAL LYSINE N-METHYLTRANSFERASE 5"/>
    <property type="match status" value="1"/>
</dbReference>
<dbReference type="PANTHER" id="PTHR14614">
    <property type="entry name" value="HEPATOCELLULAR CARCINOMA-ASSOCIATED ANTIGEN"/>
    <property type="match status" value="1"/>
</dbReference>
<dbReference type="InterPro" id="IPR019410">
    <property type="entry name" value="Methyltransf_16"/>
</dbReference>
<sequence length="327" mass="36012">MSSWSCPPSILNVPASALHVDDVDEEIFSLYTRKLGVAEKDTAASRFERGSSTKTSSPGLGFLDTTKEVLVVSLLVEPPTGVLSSNVSTGLYKLSRGKASLKKTGGGSSPLPKELEVMVCQDLQALRHRKGDTGSVVWRVSIHLAHQILSNHFFPSPAQPPLFHDLSKLRVLELSSGTGFLGCALAPIFQHWTFTDQFESLALIQRTVFKNQGIKTLMGPKKVEIQELDWLEEAKASASNLTRPPNDDCIYNPSLSKPLARTISNRSIKGKTVILVASELRDQDALEIFLAEWMELGFEVKRLTFEQHLKAQGLGGNEFLVWLGWKA</sequence>
<dbReference type="AlphaFoldDB" id="A0A238F606"/>
<name>A0A238F606_9BASI</name>
<dbReference type="GO" id="GO:0005829">
    <property type="term" value="C:cytosol"/>
    <property type="evidence" value="ECO:0007669"/>
    <property type="project" value="TreeGrafter"/>
</dbReference>
<gene>
    <name evidence="1" type="ORF">BQ2448_696</name>
</gene>
<reference evidence="2" key="1">
    <citation type="submission" date="2016-09" db="EMBL/GenBank/DDBJ databases">
        <authorList>
            <person name="Jeantristanb JTB J.-T."/>
            <person name="Ricardo R."/>
        </authorList>
    </citation>
    <scope>NUCLEOTIDE SEQUENCE [LARGE SCALE GENOMIC DNA]</scope>
</reference>
<evidence type="ECO:0000313" key="2">
    <source>
        <dbReference type="Proteomes" id="UP000198372"/>
    </source>
</evidence>
<proteinExistence type="predicted"/>
<dbReference type="Proteomes" id="UP000198372">
    <property type="component" value="Unassembled WGS sequence"/>
</dbReference>